<name>H9MA97_PINRA</name>
<reference evidence="1" key="1">
    <citation type="submission" date="2011-12" db="EMBL/GenBank/DDBJ databases">
        <title>Nucleotide Diversity and Divergence in the Loblolly Pine Gene Space.</title>
        <authorList>
            <person name="Neale D.B."/>
            <person name="Wegrzyn J.L."/>
            <person name="Lee J.M."/>
            <person name="Eckert A.J."/>
            <person name="Liechty J.D."/>
            <person name="Stevens K.A."/>
            <person name="Langley C.H."/>
        </authorList>
    </citation>
    <scope>NUCLEOTIDE SEQUENCE</scope>
    <source>
        <strain evidence="1">13530</strain>
        <tissue evidence="1">Megagametophyte</tissue>
    </source>
</reference>
<feature type="non-terminal residue" evidence="1">
    <location>
        <position position="1"/>
    </location>
</feature>
<dbReference type="EMBL" id="JQ262245">
    <property type="protein sequence ID" value="AEW08043.1"/>
    <property type="molecule type" value="Genomic_DNA"/>
</dbReference>
<proteinExistence type="predicted"/>
<evidence type="ECO:0000313" key="1">
    <source>
        <dbReference type="EMBL" id="AEW08043.1"/>
    </source>
</evidence>
<protein>
    <submittedName>
        <fullName evidence="1">Uncharacterized protein</fullName>
    </submittedName>
</protein>
<dbReference type="AlphaFoldDB" id="H9MA97"/>
<accession>H9MA97</accession>
<sequence length="76" mass="8547">ESFGNFTERLGFDKLEEMVSKWKGMRASKHTLKVIAGKETYEALRKLAEAQGTDASELSAEILQNYVKEQRINGPA</sequence>
<gene>
    <name evidence="1" type="ORF">0_17689_01</name>
</gene>
<organism evidence="1">
    <name type="scientific">Pinus radiata</name>
    <name type="common">Monterey pine</name>
    <name type="synonym">Pinus insignis</name>
    <dbReference type="NCBI Taxonomy" id="3347"/>
    <lineage>
        <taxon>Eukaryota</taxon>
        <taxon>Viridiplantae</taxon>
        <taxon>Streptophyta</taxon>
        <taxon>Embryophyta</taxon>
        <taxon>Tracheophyta</taxon>
        <taxon>Spermatophyta</taxon>
        <taxon>Pinopsida</taxon>
        <taxon>Pinidae</taxon>
        <taxon>Conifers I</taxon>
        <taxon>Pinales</taxon>
        <taxon>Pinaceae</taxon>
        <taxon>Pinus</taxon>
        <taxon>Pinus subgen. Pinus</taxon>
    </lineage>
</organism>